<name>A0A2P5ECK6_TREOI</name>
<reference evidence="2" key="1">
    <citation type="submission" date="2016-06" db="EMBL/GenBank/DDBJ databases">
        <title>Parallel loss of symbiosis genes in relatives of nitrogen-fixing non-legume Parasponia.</title>
        <authorList>
            <person name="Van Velzen R."/>
            <person name="Holmer R."/>
            <person name="Bu F."/>
            <person name="Rutten L."/>
            <person name="Van Zeijl A."/>
            <person name="Liu W."/>
            <person name="Santuari L."/>
            <person name="Cao Q."/>
            <person name="Sharma T."/>
            <person name="Shen D."/>
            <person name="Roswanjaya Y."/>
            <person name="Wardhani T."/>
            <person name="Kalhor M.S."/>
            <person name="Jansen J."/>
            <person name="Van den Hoogen J."/>
            <person name="Gungor B."/>
            <person name="Hartog M."/>
            <person name="Hontelez J."/>
            <person name="Verver J."/>
            <person name="Yang W.-C."/>
            <person name="Schijlen E."/>
            <person name="Repin R."/>
            <person name="Schilthuizen M."/>
            <person name="Schranz E."/>
            <person name="Heidstra R."/>
            <person name="Miyata K."/>
            <person name="Fedorova E."/>
            <person name="Kohlen W."/>
            <person name="Bisseling T."/>
            <person name="Smit S."/>
            <person name="Geurts R."/>
        </authorList>
    </citation>
    <scope>NUCLEOTIDE SEQUENCE [LARGE SCALE GENOMIC DNA]</scope>
    <source>
        <strain evidence="2">cv. RG33-2</strain>
    </source>
</reference>
<proteinExistence type="predicted"/>
<accession>A0A2P5ECK6</accession>
<dbReference type="OrthoDB" id="10325851at2759"/>
<gene>
    <name evidence="1" type="ORF">TorRG33x02_209440</name>
</gene>
<dbReference type="InParanoid" id="A0A2P5ECK6"/>
<comment type="caution">
    <text evidence="1">The sequence shown here is derived from an EMBL/GenBank/DDBJ whole genome shotgun (WGS) entry which is preliminary data.</text>
</comment>
<organism evidence="1 2">
    <name type="scientific">Trema orientale</name>
    <name type="common">Charcoal tree</name>
    <name type="synonym">Celtis orientalis</name>
    <dbReference type="NCBI Taxonomy" id="63057"/>
    <lineage>
        <taxon>Eukaryota</taxon>
        <taxon>Viridiplantae</taxon>
        <taxon>Streptophyta</taxon>
        <taxon>Embryophyta</taxon>
        <taxon>Tracheophyta</taxon>
        <taxon>Spermatophyta</taxon>
        <taxon>Magnoliopsida</taxon>
        <taxon>eudicotyledons</taxon>
        <taxon>Gunneridae</taxon>
        <taxon>Pentapetalae</taxon>
        <taxon>rosids</taxon>
        <taxon>fabids</taxon>
        <taxon>Rosales</taxon>
        <taxon>Cannabaceae</taxon>
        <taxon>Trema</taxon>
    </lineage>
</organism>
<keyword evidence="2" id="KW-1185">Reference proteome</keyword>
<evidence type="ECO:0000313" key="1">
    <source>
        <dbReference type="EMBL" id="PON83240.1"/>
    </source>
</evidence>
<protein>
    <submittedName>
        <fullName evidence="1">Uncharacterized protein</fullName>
    </submittedName>
</protein>
<dbReference type="EMBL" id="JXTC01000181">
    <property type="protein sequence ID" value="PON83240.1"/>
    <property type="molecule type" value="Genomic_DNA"/>
</dbReference>
<sequence>MGTRKPPEIRKLKLNVDAAITIGCGFIGVGGGVVRNSDKWVVAAVARRTTCSFDPFIAERVALHDCLYFCFESNVCPDYVKTDPTRVIEAIREHSSTSVEGSIISDVIHLFALLGNVGASFIYDCS</sequence>
<evidence type="ECO:0000313" key="2">
    <source>
        <dbReference type="Proteomes" id="UP000237000"/>
    </source>
</evidence>
<dbReference type="AlphaFoldDB" id="A0A2P5ECK6"/>
<dbReference type="Proteomes" id="UP000237000">
    <property type="component" value="Unassembled WGS sequence"/>
</dbReference>